<keyword evidence="8" id="KW-1185">Reference proteome</keyword>
<evidence type="ECO:0000256" key="4">
    <source>
        <dbReference type="PROSITE-ProRule" id="PRU00335"/>
    </source>
</evidence>
<dbReference type="Pfam" id="PF00440">
    <property type="entry name" value="TetR_N"/>
    <property type="match status" value="1"/>
</dbReference>
<dbReference type="InterPro" id="IPR011075">
    <property type="entry name" value="TetR_C"/>
</dbReference>
<gene>
    <name evidence="7" type="ORF">ACKI18_11640</name>
</gene>
<evidence type="ECO:0000256" key="1">
    <source>
        <dbReference type="ARBA" id="ARBA00023015"/>
    </source>
</evidence>
<protein>
    <submittedName>
        <fullName evidence="7">TetR/AcrR family transcriptional regulator</fullName>
    </submittedName>
</protein>
<dbReference type="PROSITE" id="PS50977">
    <property type="entry name" value="HTH_TETR_2"/>
    <property type="match status" value="1"/>
</dbReference>
<evidence type="ECO:0000256" key="2">
    <source>
        <dbReference type="ARBA" id="ARBA00023125"/>
    </source>
</evidence>
<evidence type="ECO:0000313" key="7">
    <source>
        <dbReference type="EMBL" id="MFM9609363.1"/>
    </source>
</evidence>
<dbReference type="PANTHER" id="PTHR30055">
    <property type="entry name" value="HTH-TYPE TRANSCRIPTIONAL REGULATOR RUTR"/>
    <property type="match status" value="1"/>
</dbReference>
<dbReference type="Pfam" id="PF16859">
    <property type="entry name" value="TetR_C_11"/>
    <property type="match status" value="1"/>
</dbReference>
<dbReference type="SUPFAM" id="SSF46689">
    <property type="entry name" value="Homeodomain-like"/>
    <property type="match status" value="1"/>
</dbReference>
<name>A0ABW9HPK4_9ACTN</name>
<dbReference type="PRINTS" id="PR00455">
    <property type="entry name" value="HTHTETR"/>
</dbReference>
<dbReference type="Gene3D" id="1.10.10.60">
    <property type="entry name" value="Homeodomain-like"/>
    <property type="match status" value="1"/>
</dbReference>
<accession>A0ABW9HPK4</accession>
<dbReference type="InterPro" id="IPR001647">
    <property type="entry name" value="HTH_TetR"/>
</dbReference>
<proteinExistence type="predicted"/>
<evidence type="ECO:0000256" key="5">
    <source>
        <dbReference type="SAM" id="MobiDB-lite"/>
    </source>
</evidence>
<dbReference type="InterPro" id="IPR050109">
    <property type="entry name" value="HTH-type_TetR-like_transc_reg"/>
</dbReference>
<feature type="region of interest" description="Disordered" evidence="5">
    <location>
        <begin position="1"/>
        <end position="22"/>
    </location>
</feature>
<dbReference type="EMBL" id="JBJVNI010000005">
    <property type="protein sequence ID" value="MFM9609363.1"/>
    <property type="molecule type" value="Genomic_DNA"/>
</dbReference>
<comment type="caution">
    <text evidence="7">The sequence shown here is derived from an EMBL/GenBank/DDBJ whole genome shotgun (WGS) entry which is preliminary data.</text>
</comment>
<evidence type="ECO:0000259" key="6">
    <source>
        <dbReference type="PROSITE" id="PS50977"/>
    </source>
</evidence>
<dbReference type="RefSeq" id="WP_409121200.1">
    <property type="nucleotide sequence ID" value="NZ_JBJVNI010000005.1"/>
</dbReference>
<keyword evidence="3" id="KW-0804">Transcription</keyword>
<dbReference type="Proteomes" id="UP001631957">
    <property type="component" value="Unassembled WGS sequence"/>
</dbReference>
<feature type="domain" description="HTH tetR-type" evidence="6">
    <location>
        <begin position="21"/>
        <end position="81"/>
    </location>
</feature>
<sequence>MAGFNSELRRPPGTSGPPRDPARDARILRAATELLAEGGYPALTMDKAAARAGVGKATVYRRWKSRAELAIEALDHAGLTSDLVAVRIGPGQLRDELVATLARAARGPDSSRADLVAALATAREAPEVCNLIRERYVDSVHQAVEDVLAHAAERGDLPPRPATPSGDHPLAVSAVVALVLHWQSLRSQPITDGDIGAIVDKVLTPLIQSGTSG</sequence>
<dbReference type="InterPro" id="IPR009057">
    <property type="entry name" value="Homeodomain-like_sf"/>
</dbReference>
<organism evidence="7 8">
    <name type="scientific">Streptomyces niveiscabiei</name>
    <dbReference type="NCBI Taxonomy" id="164115"/>
    <lineage>
        <taxon>Bacteria</taxon>
        <taxon>Bacillati</taxon>
        <taxon>Actinomycetota</taxon>
        <taxon>Actinomycetes</taxon>
        <taxon>Kitasatosporales</taxon>
        <taxon>Streptomycetaceae</taxon>
        <taxon>Streptomyces</taxon>
    </lineage>
</organism>
<evidence type="ECO:0000256" key="3">
    <source>
        <dbReference type="ARBA" id="ARBA00023163"/>
    </source>
</evidence>
<keyword evidence="1" id="KW-0805">Transcription regulation</keyword>
<dbReference type="InterPro" id="IPR036271">
    <property type="entry name" value="Tet_transcr_reg_TetR-rel_C_sf"/>
</dbReference>
<dbReference type="PANTHER" id="PTHR30055:SF148">
    <property type="entry name" value="TETR-FAMILY TRANSCRIPTIONAL REGULATOR"/>
    <property type="match status" value="1"/>
</dbReference>
<dbReference type="SUPFAM" id="SSF48498">
    <property type="entry name" value="Tetracyclin repressor-like, C-terminal domain"/>
    <property type="match status" value="1"/>
</dbReference>
<evidence type="ECO:0000313" key="8">
    <source>
        <dbReference type="Proteomes" id="UP001631957"/>
    </source>
</evidence>
<reference evidence="7 8" key="1">
    <citation type="submission" date="2024-12" db="EMBL/GenBank/DDBJ databases">
        <title>Forecasting of Potato common scab and diversities of Pathogenic streptomyces spp. in china.</title>
        <authorList>
            <person name="Handique U."/>
            <person name="Wu J."/>
        </authorList>
    </citation>
    <scope>NUCLEOTIDE SEQUENCE [LARGE SCALE GENOMIC DNA]</scope>
    <source>
        <strain evidence="7 8">ZRIMU1530</strain>
    </source>
</reference>
<feature type="DNA-binding region" description="H-T-H motif" evidence="4">
    <location>
        <begin position="44"/>
        <end position="63"/>
    </location>
</feature>
<keyword evidence="2 4" id="KW-0238">DNA-binding</keyword>
<dbReference type="Gene3D" id="1.10.357.10">
    <property type="entry name" value="Tetracycline Repressor, domain 2"/>
    <property type="match status" value="1"/>
</dbReference>